<dbReference type="SUPFAM" id="SSF51735">
    <property type="entry name" value="NAD(P)-binding Rossmann-fold domains"/>
    <property type="match status" value="1"/>
</dbReference>
<evidence type="ECO:0000313" key="3">
    <source>
        <dbReference type="Proteomes" id="UP000658382"/>
    </source>
</evidence>
<proteinExistence type="predicted"/>
<evidence type="ECO:0000313" key="2">
    <source>
        <dbReference type="EMBL" id="GGK04648.1"/>
    </source>
</evidence>
<keyword evidence="3" id="KW-1185">Reference proteome</keyword>
<comment type="caution">
    <text evidence="2">The sequence shown here is derived from an EMBL/GenBank/DDBJ whole genome shotgun (WGS) entry which is preliminary data.</text>
</comment>
<organism evidence="2 3">
    <name type="scientific">Lentibacillus kapialis</name>
    <dbReference type="NCBI Taxonomy" id="340214"/>
    <lineage>
        <taxon>Bacteria</taxon>
        <taxon>Bacillati</taxon>
        <taxon>Bacillota</taxon>
        <taxon>Bacilli</taxon>
        <taxon>Bacillales</taxon>
        <taxon>Bacillaceae</taxon>
        <taxon>Lentibacillus</taxon>
    </lineage>
</organism>
<dbReference type="InterPro" id="IPR006151">
    <property type="entry name" value="Shikm_DH/Glu-tRNA_Rdtase"/>
</dbReference>
<dbReference type="AlphaFoldDB" id="A0A917V0N8"/>
<sequence>MGVTEKLNEELNYLTGFKHTAITINSTARNGGDFLILPRRHTSDTAVAGFLINDHQLLLETLHFFDGKVDTIFVDIEHKKRINLYRVAEQEVRQSSLVTLKPNDMAVEACDTLIRHQFNDHLADKNIVVLGTGNLASKITLRLSERQANIYMLGRSKEKEQTIIKGLNTFTPAYSPDIRSFDELIRNFHTADAIISFISGQFQEEEKLISFIDRHTFLVDGGINNFSGRFIEQLTAQGVTITRLDVRIGLPYQFLATDPYTTEFFNNVYGKSVIDNVCIVSGGFIGEKGSVIVDNIKRPGQIIGMADGMGGVKRREDLTESDKQSIQTIQASFSVGM</sequence>
<dbReference type="EMBL" id="BMNQ01000055">
    <property type="protein sequence ID" value="GGK04648.1"/>
    <property type="molecule type" value="Genomic_DNA"/>
</dbReference>
<dbReference type="Pfam" id="PF01488">
    <property type="entry name" value="Shikimate_DH"/>
    <property type="match status" value="1"/>
</dbReference>
<dbReference type="Gene3D" id="3.40.50.720">
    <property type="entry name" value="NAD(P)-binding Rossmann-like Domain"/>
    <property type="match status" value="1"/>
</dbReference>
<gene>
    <name evidence="2" type="ORF">GCM10007063_28720</name>
</gene>
<reference evidence="2" key="1">
    <citation type="journal article" date="2014" name="Int. J. Syst. Evol. Microbiol.">
        <title>Complete genome sequence of Corynebacterium casei LMG S-19264T (=DSM 44701T), isolated from a smear-ripened cheese.</title>
        <authorList>
            <consortium name="US DOE Joint Genome Institute (JGI-PGF)"/>
            <person name="Walter F."/>
            <person name="Albersmeier A."/>
            <person name="Kalinowski J."/>
            <person name="Ruckert C."/>
        </authorList>
    </citation>
    <scope>NUCLEOTIDE SEQUENCE</scope>
    <source>
        <strain evidence="2">JCM 12580</strain>
    </source>
</reference>
<evidence type="ECO:0000259" key="1">
    <source>
        <dbReference type="Pfam" id="PF01488"/>
    </source>
</evidence>
<dbReference type="Proteomes" id="UP000658382">
    <property type="component" value="Unassembled WGS sequence"/>
</dbReference>
<reference evidence="2" key="2">
    <citation type="submission" date="2020-09" db="EMBL/GenBank/DDBJ databases">
        <authorList>
            <person name="Sun Q."/>
            <person name="Ohkuma M."/>
        </authorList>
    </citation>
    <scope>NUCLEOTIDE SEQUENCE</scope>
    <source>
        <strain evidence="2">JCM 12580</strain>
    </source>
</reference>
<protein>
    <recommendedName>
        <fullName evidence="1">Quinate/shikimate 5-dehydrogenase/glutamyl-tRNA reductase domain-containing protein</fullName>
    </recommendedName>
</protein>
<dbReference type="RefSeq" id="WP_188633804.1">
    <property type="nucleotide sequence ID" value="NZ_BMNQ01000055.1"/>
</dbReference>
<accession>A0A917V0N8</accession>
<feature type="domain" description="Quinate/shikimate 5-dehydrogenase/glutamyl-tRNA reductase" evidence="1">
    <location>
        <begin position="115"/>
        <end position="200"/>
    </location>
</feature>
<name>A0A917V0N8_9BACI</name>
<dbReference type="InterPro" id="IPR036291">
    <property type="entry name" value="NAD(P)-bd_dom_sf"/>
</dbReference>